<reference evidence="2 3" key="2">
    <citation type="journal article" date="2023" name="Mol. Biol. Evol.">
        <title>Genomics of Secondarily Temperate Adaptation in the Only Non-Antarctic Icefish.</title>
        <authorList>
            <person name="Rivera-Colon A.G."/>
            <person name="Rayamajhi N."/>
            <person name="Minhas B.F."/>
            <person name="Madrigal G."/>
            <person name="Bilyk K.T."/>
            <person name="Yoon V."/>
            <person name="Hune M."/>
            <person name="Gregory S."/>
            <person name="Cheng C.H.C."/>
            <person name="Catchen J.M."/>
        </authorList>
    </citation>
    <scope>NUCLEOTIDE SEQUENCE [LARGE SCALE GENOMIC DNA]</scope>
    <source>
        <strain evidence="2">JMC-PN-2008</strain>
    </source>
</reference>
<dbReference type="AlphaFoldDB" id="A0AAN7XR81"/>
<reference evidence="2 3" key="1">
    <citation type="journal article" date="2023" name="Genes (Basel)">
        <title>Chromosome-Level Genome Assembly and Circadian Gene Repertoire of the Patagonia Blennie Eleginops maclovinus-The Closest Ancestral Proxy of Antarctic Cryonotothenioids.</title>
        <authorList>
            <person name="Cheng C.C."/>
            <person name="Rivera-Colon A.G."/>
            <person name="Minhas B.F."/>
            <person name="Wilson L."/>
            <person name="Rayamajhi N."/>
            <person name="Vargas-Chacoff L."/>
            <person name="Catchen J.M."/>
        </authorList>
    </citation>
    <scope>NUCLEOTIDE SEQUENCE [LARGE SCALE GENOMIC DNA]</scope>
    <source>
        <strain evidence="2">JMC-PN-2008</strain>
    </source>
</reference>
<keyword evidence="3" id="KW-1185">Reference proteome</keyword>
<evidence type="ECO:0000313" key="3">
    <source>
        <dbReference type="Proteomes" id="UP001346869"/>
    </source>
</evidence>
<protein>
    <submittedName>
        <fullName evidence="2">Uncharacterized protein</fullName>
    </submittedName>
</protein>
<feature type="region of interest" description="Disordered" evidence="1">
    <location>
        <begin position="1"/>
        <end position="27"/>
    </location>
</feature>
<evidence type="ECO:0000313" key="2">
    <source>
        <dbReference type="EMBL" id="KAK5864385.1"/>
    </source>
</evidence>
<proteinExistence type="predicted"/>
<accession>A0AAN7XR81</accession>
<dbReference type="EMBL" id="JAUZQC010000010">
    <property type="protein sequence ID" value="KAK5864385.1"/>
    <property type="molecule type" value="Genomic_DNA"/>
</dbReference>
<comment type="caution">
    <text evidence="2">The sequence shown here is derived from an EMBL/GenBank/DDBJ whole genome shotgun (WGS) entry which is preliminary data.</text>
</comment>
<name>A0AAN7XR81_ELEMC</name>
<sequence length="126" mass="14480">MAVGEVYTAHARRTSGREGRAGISLSRSGETDTLSRFSLQHVRRRHRHIRAPLPAALHLKPGCSSQDPRCTEQRLLEEVWFFFYHLHTQTQRERERRRPGHAGVGKLEDFLGYFLRTGGDMENLGI</sequence>
<gene>
    <name evidence="2" type="ORF">PBY51_015631</name>
</gene>
<dbReference type="Proteomes" id="UP001346869">
    <property type="component" value="Unassembled WGS sequence"/>
</dbReference>
<organism evidence="2 3">
    <name type="scientific">Eleginops maclovinus</name>
    <name type="common">Patagonian blennie</name>
    <name type="synonym">Eleginus maclovinus</name>
    <dbReference type="NCBI Taxonomy" id="56733"/>
    <lineage>
        <taxon>Eukaryota</taxon>
        <taxon>Metazoa</taxon>
        <taxon>Chordata</taxon>
        <taxon>Craniata</taxon>
        <taxon>Vertebrata</taxon>
        <taxon>Euteleostomi</taxon>
        <taxon>Actinopterygii</taxon>
        <taxon>Neopterygii</taxon>
        <taxon>Teleostei</taxon>
        <taxon>Neoteleostei</taxon>
        <taxon>Acanthomorphata</taxon>
        <taxon>Eupercaria</taxon>
        <taxon>Perciformes</taxon>
        <taxon>Notothenioidei</taxon>
        <taxon>Eleginopidae</taxon>
        <taxon>Eleginops</taxon>
    </lineage>
</organism>
<evidence type="ECO:0000256" key="1">
    <source>
        <dbReference type="SAM" id="MobiDB-lite"/>
    </source>
</evidence>